<reference evidence="4" key="1">
    <citation type="submission" date="2017-02" db="UniProtKB">
        <authorList>
            <consortium name="WormBaseParasite"/>
        </authorList>
    </citation>
    <scope>IDENTIFICATION</scope>
</reference>
<proteinExistence type="predicted"/>
<accession>A0A0N4XQX7</accession>
<dbReference type="EMBL" id="UYSL01010397">
    <property type="protein sequence ID" value="VDL68518.1"/>
    <property type="molecule type" value="Genomic_DNA"/>
</dbReference>
<reference evidence="2 3" key="2">
    <citation type="submission" date="2018-11" db="EMBL/GenBank/DDBJ databases">
        <authorList>
            <consortium name="Pathogen Informatics"/>
        </authorList>
    </citation>
    <scope>NUCLEOTIDE SEQUENCE [LARGE SCALE GENOMIC DNA]</scope>
</reference>
<sequence length="76" mass="8270">MKLENYWISEEGLVVLRTAEAMKEEQESDSAGDANPLKANDDTFNSTGFDVTQGTSIAMADDSEMIISEGEGDESF</sequence>
<evidence type="ECO:0000313" key="4">
    <source>
        <dbReference type="WBParaSite" id="NBR_0000492901-mRNA-1"/>
    </source>
</evidence>
<keyword evidence="3" id="KW-1185">Reference proteome</keyword>
<evidence type="ECO:0000313" key="3">
    <source>
        <dbReference type="Proteomes" id="UP000271162"/>
    </source>
</evidence>
<protein>
    <submittedName>
        <fullName evidence="2 4">Uncharacterized protein</fullName>
    </submittedName>
</protein>
<gene>
    <name evidence="2" type="ORF">NBR_LOCUS4929</name>
</gene>
<evidence type="ECO:0000313" key="2">
    <source>
        <dbReference type="EMBL" id="VDL68518.1"/>
    </source>
</evidence>
<dbReference type="AlphaFoldDB" id="A0A0N4XQX7"/>
<feature type="region of interest" description="Disordered" evidence="1">
    <location>
        <begin position="22"/>
        <end position="50"/>
    </location>
</feature>
<organism evidence="4">
    <name type="scientific">Nippostrongylus brasiliensis</name>
    <name type="common">Rat hookworm</name>
    <dbReference type="NCBI Taxonomy" id="27835"/>
    <lineage>
        <taxon>Eukaryota</taxon>
        <taxon>Metazoa</taxon>
        <taxon>Ecdysozoa</taxon>
        <taxon>Nematoda</taxon>
        <taxon>Chromadorea</taxon>
        <taxon>Rhabditida</taxon>
        <taxon>Rhabditina</taxon>
        <taxon>Rhabditomorpha</taxon>
        <taxon>Strongyloidea</taxon>
        <taxon>Heligmosomidae</taxon>
        <taxon>Nippostrongylus</taxon>
    </lineage>
</organism>
<name>A0A0N4XQX7_NIPBR</name>
<evidence type="ECO:0000256" key="1">
    <source>
        <dbReference type="SAM" id="MobiDB-lite"/>
    </source>
</evidence>
<dbReference type="Proteomes" id="UP000271162">
    <property type="component" value="Unassembled WGS sequence"/>
</dbReference>
<dbReference type="WBParaSite" id="NBR_0000492901-mRNA-1">
    <property type="protein sequence ID" value="NBR_0000492901-mRNA-1"/>
    <property type="gene ID" value="NBR_0000492901"/>
</dbReference>